<protein>
    <submittedName>
        <fullName evidence="3">Glycosyl transferase family 9</fullName>
    </submittedName>
</protein>
<dbReference type="Gene3D" id="3.40.50.2000">
    <property type="entry name" value="Glycogen Phosphorylase B"/>
    <property type="match status" value="2"/>
</dbReference>
<dbReference type="GO" id="GO:0008713">
    <property type="term" value="F:ADP-heptose-lipopolysaccharide heptosyltransferase activity"/>
    <property type="evidence" value="ECO:0007669"/>
    <property type="project" value="TreeGrafter"/>
</dbReference>
<keyword evidence="1" id="KW-0328">Glycosyltransferase</keyword>
<dbReference type="STRING" id="1499967.U27_06228"/>
<dbReference type="Proteomes" id="UP000030661">
    <property type="component" value="Unassembled WGS sequence"/>
</dbReference>
<dbReference type="InterPro" id="IPR051199">
    <property type="entry name" value="LPS_LOS_Heptosyltrfase"/>
</dbReference>
<evidence type="ECO:0000313" key="4">
    <source>
        <dbReference type="Proteomes" id="UP000030661"/>
    </source>
</evidence>
<dbReference type="GO" id="GO:0009244">
    <property type="term" value="P:lipopolysaccharide core region biosynthetic process"/>
    <property type="evidence" value="ECO:0007669"/>
    <property type="project" value="TreeGrafter"/>
</dbReference>
<dbReference type="SUPFAM" id="SSF53756">
    <property type="entry name" value="UDP-Glycosyltransferase/glycogen phosphorylase"/>
    <property type="match status" value="1"/>
</dbReference>
<dbReference type="HOGENOM" id="CLU_038371_0_0_0"/>
<proteinExistence type="predicted"/>
<dbReference type="AlphaFoldDB" id="A0A081C3U6"/>
<keyword evidence="4" id="KW-1185">Reference proteome</keyword>
<sequence length="348" mass="39388">MYNRHIQNIVIIRFSSFGDIILTTPLIRALRTNFPEARIDFIVKQEFAELLQTNPHLTTVYPYRKESGGRGLLLLAKQLRRNHYDLCVDIHTNFRSYLVRCLIRPTYTTTWTKHLLKRLLLVKAGINRYSRIIQVPDRYLNSVASFGVVNDGQGLEIFPTLQHETRVQAILEQEHLAEQNLAIGFGTVAAHPLKQWPLEKFLQLGQQLVQRHQARILLFGGPADVDQVREIAKHLPNNPIMLCGKLSLLESASALKRCAVFVGNDTGMVHLAAAMKCPIVVLFGPTVEEFGFYPYTANAVVISTPLPCRPCTHTGKGRCKIQETHACMERIEVEEVMTAVEEKLQSVV</sequence>
<reference evidence="3" key="1">
    <citation type="journal article" date="2015" name="PeerJ">
        <title>First genomic representation of candidate bacterial phylum KSB3 points to enhanced environmental sensing as a trigger of wastewater bulking.</title>
        <authorList>
            <person name="Sekiguchi Y."/>
            <person name="Ohashi A."/>
            <person name="Parks D.H."/>
            <person name="Yamauchi T."/>
            <person name="Tyson G.W."/>
            <person name="Hugenholtz P."/>
        </authorList>
    </citation>
    <scope>NUCLEOTIDE SEQUENCE [LARGE SCALE GENOMIC DNA]</scope>
</reference>
<dbReference type="PANTHER" id="PTHR30160">
    <property type="entry name" value="TETRAACYLDISACCHARIDE 4'-KINASE-RELATED"/>
    <property type="match status" value="1"/>
</dbReference>
<dbReference type="Pfam" id="PF01075">
    <property type="entry name" value="Glyco_transf_9"/>
    <property type="match status" value="1"/>
</dbReference>
<name>A0A081C3U6_VECG1</name>
<dbReference type="InterPro" id="IPR002201">
    <property type="entry name" value="Glyco_trans_9"/>
</dbReference>
<gene>
    <name evidence="3" type="ORF">U27_06228</name>
</gene>
<dbReference type="eggNOG" id="COG0859">
    <property type="taxonomic scope" value="Bacteria"/>
</dbReference>
<keyword evidence="2 3" id="KW-0808">Transferase</keyword>
<dbReference type="EMBL" id="DF820469">
    <property type="protein sequence ID" value="GAK59251.1"/>
    <property type="molecule type" value="Genomic_DNA"/>
</dbReference>
<evidence type="ECO:0000256" key="1">
    <source>
        <dbReference type="ARBA" id="ARBA00022676"/>
    </source>
</evidence>
<dbReference type="GO" id="GO:0005829">
    <property type="term" value="C:cytosol"/>
    <property type="evidence" value="ECO:0007669"/>
    <property type="project" value="TreeGrafter"/>
</dbReference>
<organism evidence="3">
    <name type="scientific">Vecturithrix granuli</name>
    <dbReference type="NCBI Taxonomy" id="1499967"/>
    <lineage>
        <taxon>Bacteria</taxon>
        <taxon>Candidatus Moduliflexota</taxon>
        <taxon>Candidatus Vecturitrichia</taxon>
        <taxon>Candidatus Vecturitrichales</taxon>
        <taxon>Candidatus Vecturitrichaceae</taxon>
        <taxon>Candidatus Vecturithrix</taxon>
    </lineage>
</organism>
<accession>A0A081C3U6</accession>
<evidence type="ECO:0000256" key="2">
    <source>
        <dbReference type="ARBA" id="ARBA00022679"/>
    </source>
</evidence>
<evidence type="ECO:0000313" key="3">
    <source>
        <dbReference type="EMBL" id="GAK59251.1"/>
    </source>
</evidence>
<dbReference type="CDD" id="cd03789">
    <property type="entry name" value="GT9_LPS_heptosyltransferase"/>
    <property type="match status" value="1"/>
</dbReference>